<feature type="coiled-coil region" evidence="3">
    <location>
        <begin position="625"/>
        <end position="652"/>
    </location>
</feature>
<dbReference type="PROSITE" id="PS50802">
    <property type="entry name" value="OTU"/>
    <property type="match status" value="1"/>
</dbReference>
<name>A0ABN8QNK6_9CNID</name>
<evidence type="ECO:0000313" key="8">
    <source>
        <dbReference type="Proteomes" id="UP001159405"/>
    </source>
</evidence>
<accession>A0ABN8QNK6</accession>
<dbReference type="SMART" id="SM00368">
    <property type="entry name" value="LRR_RI"/>
    <property type="match status" value="12"/>
</dbReference>
<keyword evidence="8" id="KW-1185">Reference proteome</keyword>
<feature type="region of interest" description="Disordered" evidence="4">
    <location>
        <begin position="1027"/>
        <end position="1100"/>
    </location>
</feature>
<evidence type="ECO:0000259" key="6">
    <source>
        <dbReference type="PROSITE" id="PS50837"/>
    </source>
</evidence>
<dbReference type="Pfam" id="PF18738">
    <property type="entry name" value="HEPN_DZIP3"/>
    <property type="match status" value="2"/>
</dbReference>
<sequence>MASSLREPGSRDCRVDDSRKVQVTILASEWGSSKGGLSTINRELAIQLAKCPEVEITFFLPQCSQEDKKLALRHNVKIVEATPLSGFEQLNWLCFPPEDLQVDIIVGHGVRLGKQAQIIKRSKRCKWVQVVHTDPEELGMFKNYSDPISKGEEKHKTEVELCEMADHVVGVGPKLSEAFRSYLRSCQKDDNVVDLTPGVFEEFVAVKQAPSERLQSSVLVFGRGDVEDFELKGFDIAGKAVAELEDTRLVFVGAQDGKLEEIAKRFTECGVPPSRLRVRRFVQDRESLRRLFQEVDLVVMPSRTEGFGLTGLEALSAGLPVLVSRNSGFGEALLSVPFGSTYVVNSEEPADWTSAIKTIWVKNRRSRLEEAETLREFYGKKYNWAKQIKDLVDKMISWVYDVPLHYQSSSETKRRISPSADKVCQRTEGTTVDPEGSSSVSKCAQGKTNYSRLCRLLISTGSRVLRDTFDSIIPAENLREFLKRDRAHSRLQLLRKKGILTSVHWSRLYPATPTEVSSASFDIFLLIVLLRTICNLSPPPAGWDTPPLTADTSRESDIARIKYFMNPVSKHAAEGSFSDAVFNSYWQQICDTLVRLGGADYGVVINEMKYQDIEFLDGEHFRELLKQWKKVEDDIKEKLNEMETEEASMEEAWNVFPSLQNLRCDAEQVSKKTNLPSDLRTIAANKGFLVSVNQASGNCLFYALSEQLQSVNGIQISHKELRKTLVQFLDENPNLHEGTSLFNFVSGYSSWREYLQSMAKDGSWGDHVVLFAAANRFQTPIRIISSLDHEIVVHPDHALANSSPLVLGHIHELHYVSLQPRQGSSSVLKSSQGELNYSRLCRLLISIGSRVLRDTFDSIIPSENLGEFLKRDPAHSRLQLLRKKGVLTSVYWSKLYPVTPTEVSSASFDIFLLIVLLRTICNLSPPPAGWDTPPLTADTSRESDIARIKYFMNTVSKHETEGSVSDAAFSSYWQQTCNTLVRLGGAEYEDLIDEFKDQEIEFLDVKHFRELLKQWKKVEDDVRDRLNEVESEEASKEKDPRTASGASGPIGPGVDGPSDLTKQAVHDQDYSNAQSSSEANNRTCHQTEGLTEHHGGPSLQYPTDVIEKIRQLYKTCERRLLPVPWLEEFSFHINEIFTRLKILGKEKTQGVLTDDITNMTAIFKAHVECQRPRTVLIEGDPGMGKTTYCQKLAYDWATKQNEWDPSFPEIEVLLLLKCHEIKSNIWEAIDDQILPEEMDDAAKECFFKFIRENQSKVLLVFDGLDEADPSNLKMLYNLIAGKELSGCYIVFTSRHEAGKNARRYCDTLWEIVGFTQEDAECFIHKYFKNVRKEHLARKLIGKVWHEDGDLQELIKNPLNTALLCVICEDFEGIFPTRRTQLYIEIVLFVLRRYEQKKGLSSENEDLLTVYREDLLLLGEMALQSLQKRELYFEENKSGGRFIVLSEFGFLSLQAAGSKRRVRVRYAFLHKSFQEFFSGFYLACKLIEGDINCESVVTEQRYEDELHQVFLFTIGILASTSEKTADSFVESMAENINLKSLESSGISKRLLFAVDCLSEYESLVYTLGRHLNLTHLDISMKYKLHNFPVPFSDARAASLSQVLASNSSITYLNLRGNMIDDARAASLFQALAENSSLAELVVSGNTISKTGAAFLSQALTVNASLTNLDLSENYIGKSGAASLSKALVVNTFLTNLDLSWNRISNSGAASLSQALADNSSLTNLNLSGNSVGESGAASLSQALALNASLTNLDLSRNSIGITGAASLTQALAVNSSLTSLHLRGNSIGESGAASLSQALAVNSSLTNLDLSWNSIRKTGAASLSQALVVNASLTNLNLSGNHIGESGAASLSQTLVVNASLTNLDLSWNEISNSGAASLSQALAVNSSLTNLHLRGNSIGESGAASLSQALAVNSSLTNLDLSWNSIGESGASSLSQALVVNASLTNLNLS</sequence>
<dbReference type="CDD" id="cd00116">
    <property type="entry name" value="LRR_RI"/>
    <property type="match status" value="1"/>
</dbReference>
<dbReference type="Pfam" id="PF05729">
    <property type="entry name" value="NACHT"/>
    <property type="match status" value="1"/>
</dbReference>
<dbReference type="SUPFAM" id="SSF53756">
    <property type="entry name" value="UDP-Glycosyltransferase/glycogen phosphorylase"/>
    <property type="match status" value="1"/>
</dbReference>
<organism evidence="7 8">
    <name type="scientific">Porites lobata</name>
    <dbReference type="NCBI Taxonomy" id="104759"/>
    <lineage>
        <taxon>Eukaryota</taxon>
        <taxon>Metazoa</taxon>
        <taxon>Cnidaria</taxon>
        <taxon>Anthozoa</taxon>
        <taxon>Hexacorallia</taxon>
        <taxon>Scleractinia</taxon>
        <taxon>Fungiina</taxon>
        <taxon>Poritidae</taxon>
        <taxon>Porites</taxon>
    </lineage>
</organism>
<dbReference type="Gene3D" id="3.40.50.300">
    <property type="entry name" value="P-loop containing nucleotide triphosphate hydrolases"/>
    <property type="match status" value="1"/>
</dbReference>
<dbReference type="Pfam" id="PF02338">
    <property type="entry name" value="OTU"/>
    <property type="match status" value="1"/>
</dbReference>
<dbReference type="InterPro" id="IPR001611">
    <property type="entry name" value="Leu-rich_rpt"/>
</dbReference>
<evidence type="ECO:0000256" key="1">
    <source>
        <dbReference type="ARBA" id="ARBA00022741"/>
    </source>
</evidence>
<dbReference type="InterPro" id="IPR007111">
    <property type="entry name" value="NACHT_NTPase"/>
</dbReference>
<feature type="domain" description="OTU" evidence="5">
    <location>
        <begin position="688"/>
        <end position="821"/>
    </location>
</feature>
<evidence type="ECO:0000259" key="5">
    <source>
        <dbReference type="PROSITE" id="PS50802"/>
    </source>
</evidence>
<dbReference type="SUPFAM" id="SSF52540">
    <property type="entry name" value="P-loop containing nucleoside triphosphate hydrolases"/>
    <property type="match status" value="1"/>
</dbReference>
<dbReference type="InterPro" id="IPR041249">
    <property type="entry name" value="HEPN_DZIP3"/>
</dbReference>
<dbReference type="Gene3D" id="3.40.50.2000">
    <property type="entry name" value="Glycogen Phosphorylase B"/>
    <property type="match status" value="1"/>
</dbReference>
<dbReference type="Pfam" id="PF13516">
    <property type="entry name" value="LRR_6"/>
    <property type="match status" value="10"/>
</dbReference>
<evidence type="ECO:0000256" key="2">
    <source>
        <dbReference type="ARBA" id="ARBA00022840"/>
    </source>
</evidence>
<dbReference type="PROSITE" id="PS50837">
    <property type="entry name" value="NACHT"/>
    <property type="match status" value="1"/>
</dbReference>
<evidence type="ECO:0008006" key="9">
    <source>
        <dbReference type="Google" id="ProtNLM"/>
    </source>
</evidence>
<feature type="domain" description="NACHT" evidence="6">
    <location>
        <begin position="1173"/>
        <end position="1294"/>
    </location>
</feature>
<dbReference type="InterPro" id="IPR027417">
    <property type="entry name" value="P-loop_NTPase"/>
</dbReference>
<evidence type="ECO:0000256" key="3">
    <source>
        <dbReference type="SAM" id="Coils"/>
    </source>
</evidence>
<feature type="non-terminal residue" evidence="7">
    <location>
        <position position="1950"/>
    </location>
</feature>
<dbReference type="Proteomes" id="UP001159405">
    <property type="component" value="Unassembled WGS sequence"/>
</dbReference>
<dbReference type="InterPro" id="IPR003323">
    <property type="entry name" value="OTU_dom"/>
</dbReference>
<keyword evidence="2" id="KW-0067">ATP-binding</keyword>
<dbReference type="InterPro" id="IPR032675">
    <property type="entry name" value="LRR_dom_sf"/>
</dbReference>
<dbReference type="Gene3D" id="3.80.10.10">
    <property type="entry name" value="Ribonuclease Inhibitor"/>
    <property type="match status" value="4"/>
</dbReference>
<dbReference type="PANTHER" id="PTHR46844">
    <property type="entry name" value="SLR5058 PROTEIN"/>
    <property type="match status" value="1"/>
</dbReference>
<evidence type="ECO:0000256" key="4">
    <source>
        <dbReference type="SAM" id="MobiDB-lite"/>
    </source>
</evidence>
<proteinExistence type="predicted"/>
<keyword evidence="1" id="KW-0547">Nucleotide-binding</keyword>
<feature type="compositionally biased region" description="Basic and acidic residues" evidence="4">
    <location>
        <begin position="1027"/>
        <end position="1041"/>
    </location>
</feature>
<comment type="caution">
    <text evidence="7">The sequence shown here is derived from an EMBL/GenBank/DDBJ whole genome shotgun (WGS) entry which is preliminary data.</text>
</comment>
<dbReference type="Pfam" id="PF20706">
    <property type="entry name" value="GT4-conflict"/>
    <property type="match status" value="1"/>
</dbReference>
<dbReference type="CDD" id="cd03801">
    <property type="entry name" value="GT4_PimA-like"/>
    <property type="match status" value="1"/>
</dbReference>
<feature type="compositionally biased region" description="Polar residues" evidence="4">
    <location>
        <begin position="1070"/>
        <end position="1089"/>
    </location>
</feature>
<dbReference type="EMBL" id="CALNXK010000142">
    <property type="protein sequence ID" value="CAH3167855.1"/>
    <property type="molecule type" value="Genomic_DNA"/>
</dbReference>
<evidence type="ECO:0000313" key="7">
    <source>
        <dbReference type="EMBL" id="CAH3167855.1"/>
    </source>
</evidence>
<dbReference type="CDD" id="cd22758">
    <property type="entry name" value="OTU_232R-like"/>
    <property type="match status" value="1"/>
</dbReference>
<dbReference type="Gene3D" id="3.90.70.80">
    <property type="match status" value="1"/>
</dbReference>
<keyword evidence="3" id="KW-0175">Coiled coil</keyword>
<dbReference type="InterPro" id="IPR038765">
    <property type="entry name" value="Papain-like_cys_pep_sf"/>
</dbReference>
<dbReference type="SUPFAM" id="SSF52047">
    <property type="entry name" value="RNI-like"/>
    <property type="match status" value="2"/>
</dbReference>
<protein>
    <recommendedName>
        <fullName evidence="9">Protein NLRC3</fullName>
    </recommendedName>
</protein>
<gene>
    <name evidence="7" type="ORF">PLOB_00008911</name>
</gene>
<dbReference type="PANTHER" id="PTHR46844:SF1">
    <property type="entry name" value="SLR5058 PROTEIN"/>
    <property type="match status" value="1"/>
</dbReference>
<dbReference type="SUPFAM" id="SSF54001">
    <property type="entry name" value="Cysteine proteinases"/>
    <property type="match status" value="1"/>
</dbReference>
<reference evidence="7 8" key="1">
    <citation type="submission" date="2022-05" db="EMBL/GenBank/DDBJ databases">
        <authorList>
            <consortium name="Genoscope - CEA"/>
            <person name="William W."/>
        </authorList>
    </citation>
    <scope>NUCLEOTIDE SEQUENCE [LARGE SCALE GENOMIC DNA]</scope>
</reference>